<dbReference type="HOGENOM" id="CLU_2612690_0_0_1"/>
<reference evidence="2 3" key="1">
    <citation type="submission" date="2014-06" db="EMBL/GenBank/DDBJ databases">
        <title>Evolutionary Origins and Diversification of the Mycorrhizal Mutualists.</title>
        <authorList>
            <consortium name="DOE Joint Genome Institute"/>
            <consortium name="Mycorrhizal Genomics Consortium"/>
            <person name="Kohler A."/>
            <person name="Kuo A."/>
            <person name="Nagy L.G."/>
            <person name="Floudas D."/>
            <person name="Copeland A."/>
            <person name="Barry K.W."/>
            <person name="Cichocki N."/>
            <person name="Veneault-Fourrey C."/>
            <person name="LaButti K."/>
            <person name="Lindquist E.A."/>
            <person name="Lipzen A."/>
            <person name="Lundell T."/>
            <person name="Morin E."/>
            <person name="Murat C."/>
            <person name="Riley R."/>
            <person name="Ohm R."/>
            <person name="Sun H."/>
            <person name="Tunlid A."/>
            <person name="Henrissat B."/>
            <person name="Grigoriev I.V."/>
            <person name="Hibbett D.S."/>
            <person name="Martin F."/>
        </authorList>
    </citation>
    <scope>NUCLEOTIDE SEQUENCE [LARGE SCALE GENOMIC DNA]</scope>
    <source>
        <strain evidence="2 3">SS14</strain>
    </source>
</reference>
<dbReference type="Gene3D" id="3.40.50.720">
    <property type="entry name" value="NAD(P)-binding Rossmann-like Domain"/>
    <property type="match status" value="1"/>
</dbReference>
<keyword evidence="3" id="KW-1185">Reference proteome</keyword>
<feature type="compositionally biased region" description="Low complexity" evidence="1">
    <location>
        <begin position="1"/>
        <end position="22"/>
    </location>
</feature>
<protein>
    <submittedName>
        <fullName evidence="2">Uncharacterized protein</fullName>
    </submittedName>
</protein>
<feature type="non-terminal residue" evidence="2">
    <location>
        <position position="1"/>
    </location>
</feature>
<organism evidence="2 3">
    <name type="scientific">Sphaerobolus stellatus (strain SS14)</name>
    <dbReference type="NCBI Taxonomy" id="990650"/>
    <lineage>
        <taxon>Eukaryota</taxon>
        <taxon>Fungi</taxon>
        <taxon>Dikarya</taxon>
        <taxon>Basidiomycota</taxon>
        <taxon>Agaricomycotina</taxon>
        <taxon>Agaricomycetes</taxon>
        <taxon>Phallomycetidae</taxon>
        <taxon>Geastrales</taxon>
        <taxon>Sphaerobolaceae</taxon>
        <taxon>Sphaerobolus</taxon>
    </lineage>
</organism>
<name>A0A0C9VIB0_SPHS4</name>
<evidence type="ECO:0000256" key="1">
    <source>
        <dbReference type="SAM" id="MobiDB-lite"/>
    </source>
</evidence>
<proteinExistence type="predicted"/>
<dbReference type="Proteomes" id="UP000054279">
    <property type="component" value="Unassembled WGS sequence"/>
</dbReference>
<feature type="region of interest" description="Disordered" evidence="1">
    <location>
        <begin position="1"/>
        <end position="36"/>
    </location>
</feature>
<dbReference type="AlphaFoldDB" id="A0A0C9VIB0"/>
<sequence length="79" mass="8636">GSTTLANGTLTTLAPLATSTPAGGLDAPPPAVQTSAQDGRIVTYEAWQRVEEAERKRAAEGKERERMRWEEVQELLKKN</sequence>
<evidence type="ECO:0000313" key="3">
    <source>
        <dbReference type="Proteomes" id="UP000054279"/>
    </source>
</evidence>
<accession>A0A0C9VIB0</accession>
<gene>
    <name evidence="2" type="ORF">M422DRAFT_255717</name>
</gene>
<evidence type="ECO:0000313" key="2">
    <source>
        <dbReference type="EMBL" id="KIJ41212.1"/>
    </source>
</evidence>
<dbReference type="EMBL" id="KN837138">
    <property type="protein sequence ID" value="KIJ41212.1"/>
    <property type="molecule type" value="Genomic_DNA"/>
</dbReference>